<sequence length="84" mass="9157">METGAQKLEQPWKSVSDSFGESRASDKDIFYGAAVGEKMSVPGSAGEVNVTILYDTGDYDNEARNTKCLRHDLPAQEVSNATRD</sequence>
<evidence type="ECO:0000313" key="2">
    <source>
        <dbReference type="EMBL" id="KAJ5160404.1"/>
    </source>
</evidence>
<comment type="caution">
    <text evidence="2">The sequence shown here is derived from an EMBL/GenBank/DDBJ whole genome shotgun (WGS) entry which is preliminary data.</text>
</comment>
<dbReference type="RefSeq" id="XP_056541962.1">
    <property type="nucleotide sequence ID" value="XM_056689533.1"/>
</dbReference>
<protein>
    <submittedName>
        <fullName evidence="2">Uncharacterized protein</fullName>
    </submittedName>
</protein>
<evidence type="ECO:0000256" key="1">
    <source>
        <dbReference type="SAM" id="MobiDB-lite"/>
    </source>
</evidence>
<dbReference type="Proteomes" id="UP001149163">
    <property type="component" value="Unassembled WGS sequence"/>
</dbReference>
<proteinExistence type="predicted"/>
<dbReference type="AlphaFoldDB" id="A0A9W9HY42"/>
<name>A0A9W9HY42_9EURO</name>
<evidence type="ECO:0000313" key="3">
    <source>
        <dbReference type="Proteomes" id="UP001149163"/>
    </source>
</evidence>
<accession>A0A9W9HY42</accession>
<dbReference type="OrthoDB" id="4263455at2759"/>
<reference evidence="2" key="1">
    <citation type="submission" date="2022-11" db="EMBL/GenBank/DDBJ databases">
        <authorList>
            <person name="Petersen C."/>
        </authorList>
    </citation>
    <scope>NUCLEOTIDE SEQUENCE</scope>
    <source>
        <strain evidence="2">IBT 26290</strain>
    </source>
</reference>
<reference evidence="2" key="2">
    <citation type="journal article" date="2023" name="IMA Fungus">
        <title>Comparative genomic study of the Penicillium genus elucidates a diverse pangenome and 15 lateral gene transfer events.</title>
        <authorList>
            <person name="Petersen C."/>
            <person name="Sorensen T."/>
            <person name="Nielsen M.R."/>
            <person name="Sondergaard T.E."/>
            <person name="Sorensen J.L."/>
            <person name="Fitzpatrick D.A."/>
            <person name="Frisvad J.C."/>
            <person name="Nielsen K.L."/>
        </authorList>
    </citation>
    <scope>NUCLEOTIDE SEQUENCE</scope>
    <source>
        <strain evidence="2">IBT 26290</strain>
    </source>
</reference>
<dbReference type="GeneID" id="81428709"/>
<keyword evidence="3" id="KW-1185">Reference proteome</keyword>
<organism evidence="2 3">
    <name type="scientific">Penicillium canariense</name>
    <dbReference type="NCBI Taxonomy" id="189055"/>
    <lineage>
        <taxon>Eukaryota</taxon>
        <taxon>Fungi</taxon>
        <taxon>Dikarya</taxon>
        <taxon>Ascomycota</taxon>
        <taxon>Pezizomycotina</taxon>
        <taxon>Eurotiomycetes</taxon>
        <taxon>Eurotiomycetidae</taxon>
        <taxon>Eurotiales</taxon>
        <taxon>Aspergillaceae</taxon>
        <taxon>Penicillium</taxon>
    </lineage>
</organism>
<feature type="region of interest" description="Disordered" evidence="1">
    <location>
        <begin position="1"/>
        <end position="23"/>
    </location>
</feature>
<gene>
    <name evidence="2" type="ORF">N7482_007408</name>
</gene>
<dbReference type="EMBL" id="JAPQKN010000004">
    <property type="protein sequence ID" value="KAJ5160404.1"/>
    <property type="molecule type" value="Genomic_DNA"/>
</dbReference>